<gene>
    <name evidence="9" type="ORF">ACFQIC_11980</name>
</gene>
<evidence type="ECO:0000313" key="10">
    <source>
        <dbReference type="Proteomes" id="UP001596410"/>
    </source>
</evidence>
<evidence type="ECO:0000256" key="2">
    <source>
        <dbReference type="ARBA" id="ARBA00023015"/>
    </source>
</evidence>
<comment type="caution">
    <text evidence="9">The sequence shown here is derived from an EMBL/GenBank/DDBJ whole genome shotgun (WGS) entry which is preliminary data.</text>
</comment>
<feature type="domain" description="RNA polymerase sigma factor 70 region 4 type 2" evidence="8">
    <location>
        <begin position="109"/>
        <end position="161"/>
    </location>
</feature>
<reference evidence="10" key="1">
    <citation type="journal article" date="2019" name="Int. J. Syst. Evol. Microbiol.">
        <title>The Global Catalogue of Microorganisms (GCM) 10K type strain sequencing project: providing services to taxonomists for standard genome sequencing and annotation.</title>
        <authorList>
            <consortium name="The Broad Institute Genomics Platform"/>
            <consortium name="The Broad Institute Genome Sequencing Center for Infectious Disease"/>
            <person name="Wu L."/>
            <person name="Ma J."/>
        </authorList>
    </citation>
    <scope>NUCLEOTIDE SEQUENCE [LARGE SCALE GENOMIC DNA]</scope>
    <source>
        <strain evidence="10">CGMCC 4.1621</strain>
    </source>
</reference>
<dbReference type="NCBIfam" id="TIGR02937">
    <property type="entry name" value="sigma70-ECF"/>
    <property type="match status" value="1"/>
</dbReference>
<dbReference type="Pfam" id="PF04542">
    <property type="entry name" value="Sigma70_r2"/>
    <property type="match status" value="1"/>
</dbReference>
<dbReference type="PANTHER" id="PTHR43133">
    <property type="entry name" value="RNA POLYMERASE ECF-TYPE SIGMA FACTO"/>
    <property type="match status" value="1"/>
</dbReference>
<dbReference type="SUPFAM" id="SSF88659">
    <property type="entry name" value="Sigma3 and sigma4 domains of RNA polymerase sigma factors"/>
    <property type="match status" value="1"/>
</dbReference>
<dbReference type="InterPro" id="IPR013249">
    <property type="entry name" value="RNA_pol_sigma70_r4_t2"/>
</dbReference>
<proteinExistence type="inferred from homology"/>
<dbReference type="PROSITE" id="PS01063">
    <property type="entry name" value="SIGMA70_ECF"/>
    <property type="match status" value="1"/>
</dbReference>
<evidence type="ECO:0000313" key="9">
    <source>
        <dbReference type="EMBL" id="MFC7062574.1"/>
    </source>
</evidence>
<dbReference type="CDD" id="cd06171">
    <property type="entry name" value="Sigma70_r4"/>
    <property type="match status" value="1"/>
</dbReference>
<keyword evidence="5 6" id="KW-0804">Transcription</keyword>
<organism evidence="9 10">
    <name type="scientific">Halobacillus seohaensis</name>
    <dbReference type="NCBI Taxonomy" id="447421"/>
    <lineage>
        <taxon>Bacteria</taxon>
        <taxon>Bacillati</taxon>
        <taxon>Bacillota</taxon>
        <taxon>Bacilli</taxon>
        <taxon>Bacillales</taxon>
        <taxon>Bacillaceae</taxon>
        <taxon>Halobacillus</taxon>
    </lineage>
</organism>
<dbReference type="PANTHER" id="PTHR43133:SF60">
    <property type="entry name" value="RNA POLYMERASE SIGMA FACTOR SIGV"/>
    <property type="match status" value="1"/>
</dbReference>
<dbReference type="InterPro" id="IPR000838">
    <property type="entry name" value="RNA_pol_sigma70_ECF_CS"/>
</dbReference>
<dbReference type="RefSeq" id="WP_204711164.1">
    <property type="nucleotide sequence ID" value="NZ_JBHSZV010000030.1"/>
</dbReference>
<dbReference type="InterPro" id="IPR036388">
    <property type="entry name" value="WH-like_DNA-bd_sf"/>
</dbReference>
<dbReference type="Gene3D" id="1.10.10.10">
    <property type="entry name" value="Winged helix-like DNA-binding domain superfamily/Winged helix DNA-binding domain"/>
    <property type="match status" value="1"/>
</dbReference>
<evidence type="ECO:0000256" key="3">
    <source>
        <dbReference type="ARBA" id="ARBA00023082"/>
    </source>
</evidence>
<evidence type="ECO:0000256" key="6">
    <source>
        <dbReference type="RuleBase" id="RU000716"/>
    </source>
</evidence>
<evidence type="ECO:0000256" key="1">
    <source>
        <dbReference type="ARBA" id="ARBA00010641"/>
    </source>
</evidence>
<dbReference type="Proteomes" id="UP001596410">
    <property type="component" value="Unassembled WGS sequence"/>
</dbReference>
<dbReference type="InterPro" id="IPR007627">
    <property type="entry name" value="RNA_pol_sigma70_r2"/>
</dbReference>
<accession>A0ABW2EN89</accession>
<evidence type="ECO:0000256" key="5">
    <source>
        <dbReference type="ARBA" id="ARBA00023163"/>
    </source>
</evidence>
<sequence length="175" mass="20467">MSDINFNDLFTKYYSRVYYTALKITKETSAAEDVLQETFIKAYDKFNEIKDVNKVGAWLSTIASRKAIDFLRKEKKIVLLSIEDYPILLPFEIAESKVENECEQIILEEEIKKKISTLSPKLRSVFQLHYNQQLRESEIASKLNLSKAAVKSRLYRARLAMKNKMKSRFEEHNTA</sequence>
<dbReference type="Pfam" id="PF08281">
    <property type="entry name" value="Sigma70_r4_2"/>
    <property type="match status" value="1"/>
</dbReference>
<comment type="similarity">
    <text evidence="1 6">Belongs to the sigma-70 factor family. ECF subfamily.</text>
</comment>
<dbReference type="InterPro" id="IPR014284">
    <property type="entry name" value="RNA_pol_sigma-70_dom"/>
</dbReference>
<dbReference type="InterPro" id="IPR013324">
    <property type="entry name" value="RNA_pol_sigma_r3/r4-like"/>
</dbReference>
<dbReference type="InterPro" id="IPR013325">
    <property type="entry name" value="RNA_pol_sigma_r2"/>
</dbReference>
<dbReference type="SUPFAM" id="SSF88946">
    <property type="entry name" value="Sigma2 domain of RNA polymerase sigma factors"/>
    <property type="match status" value="1"/>
</dbReference>
<evidence type="ECO:0000259" key="7">
    <source>
        <dbReference type="Pfam" id="PF04542"/>
    </source>
</evidence>
<keyword evidence="4 6" id="KW-0238">DNA-binding</keyword>
<keyword evidence="2 6" id="KW-0805">Transcription regulation</keyword>
<dbReference type="InterPro" id="IPR039425">
    <property type="entry name" value="RNA_pol_sigma-70-like"/>
</dbReference>
<dbReference type="Gene3D" id="1.10.1740.10">
    <property type="match status" value="1"/>
</dbReference>
<evidence type="ECO:0000256" key="4">
    <source>
        <dbReference type="ARBA" id="ARBA00023125"/>
    </source>
</evidence>
<feature type="domain" description="RNA polymerase sigma-70 region 2" evidence="7">
    <location>
        <begin position="9"/>
        <end position="76"/>
    </location>
</feature>
<keyword evidence="10" id="KW-1185">Reference proteome</keyword>
<name>A0ABW2EN89_9BACI</name>
<keyword evidence="3 6" id="KW-0731">Sigma factor</keyword>
<dbReference type="EMBL" id="JBHSZV010000030">
    <property type="protein sequence ID" value="MFC7062574.1"/>
    <property type="molecule type" value="Genomic_DNA"/>
</dbReference>
<evidence type="ECO:0000259" key="8">
    <source>
        <dbReference type="Pfam" id="PF08281"/>
    </source>
</evidence>
<protein>
    <recommendedName>
        <fullName evidence="6">RNA polymerase sigma factor</fullName>
    </recommendedName>
</protein>